<dbReference type="PANTHER" id="PTHR12128:SF19">
    <property type="entry name" value="5-DEHYDRO-4-DEOXYGLUCARATE DEHYDRATASE 2-RELATED"/>
    <property type="match status" value="1"/>
</dbReference>
<dbReference type="PANTHER" id="PTHR12128">
    <property type="entry name" value="DIHYDRODIPICOLINATE SYNTHASE"/>
    <property type="match status" value="1"/>
</dbReference>
<protein>
    <submittedName>
        <fullName evidence="3">4-hydroxy-tetrahydrodipicolinate synthase</fullName>
        <ecNumber evidence="3">4.3.3.7</ecNumber>
    </submittedName>
</protein>
<reference evidence="3 4" key="1">
    <citation type="submission" date="2021-01" db="EMBL/GenBank/DDBJ databases">
        <title>Genomic Encyclopedia of Type Strains, Phase IV (KMG-IV): sequencing the most valuable type-strain genomes for metagenomic binning, comparative biology and taxonomic classification.</title>
        <authorList>
            <person name="Goeker M."/>
        </authorList>
    </citation>
    <scope>NUCLEOTIDE SEQUENCE [LARGE SCALE GENOMIC DNA]</scope>
    <source>
        <strain evidence="3 4">DSM 23711</strain>
    </source>
</reference>
<sequence>MDYKNFSKQLETISGITITPFKKYSKEIDWDGVKENVEFLIRKGLKVIVPCGNTSEFYSLTIAEAKEEIRRVVEYVDGRALVIAGIGYAVDTAIEMGSYAKDVGADGVMIHMPIHPYITNNGATAYFRKVIQSVDLPSIIYFKDPHLSDDILHELAPLEKFVAVKYAVNHLPRFTYTTQTLDPNHHVTMICGTAEKWAPFFYQAGAKGFTSGLVNVYPEKSFELLEALQRSDMEDVWKIWREILPFEELRAKYNSGNNVVVVKEAMNLLGLNAGVTREPVGELSQADKQAVTDLIKDWGITLQTTES</sequence>
<dbReference type="SUPFAM" id="SSF51569">
    <property type="entry name" value="Aldolase"/>
    <property type="match status" value="1"/>
</dbReference>
<name>A0ABS2N5I9_9BACI</name>
<evidence type="ECO:0000256" key="1">
    <source>
        <dbReference type="ARBA" id="ARBA00023239"/>
    </source>
</evidence>
<evidence type="ECO:0000313" key="4">
    <source>
        <dbReference type="Proteomes" id="UP001296943"/>
    </source>
</evidence>
<proteinExistence type="inferred from homology"/>
<dbReference type="SMART" id="SM01130">
    <property type="entry name" value="DHDPS"/>
    <property type="match status" value="1"/>
</dbReference>
<comment type="similarity">
    <text evidence="2">Belongs to the DapA family.</text>
</comment>
<dbReference type="EC" id="4.3.3.7" evidence="3"/>
<dbReference type="EMBL" id="JAFBDR010000032">
    <property type="protein sequence ID" value="MBM7573388.1"/>
    <property type="molecule type" value="Genomic_DNA"/>
</dbReference>
<dbReference type="RefSeq" id="WP_204502036.1">
    <property type="nucleotide sequence ID" value="NZ_JAFBDR010000032.1"/>
</dbReference>
<dbReference type="CDD" id="cd00408">
    <property type="entry name" value="DHDPS-like"/>
    <property type="match status" value="1"/>
</dbReference>
<dbReference type="GO" id="GO:0008840">
    <property type="term" value="F:4-hydroxy-tetrahydrodipicolinate synthase activity"/>
    <property type="evidence" value="ECO:0007669"/>
    <property type="project" value="UniProtKB-EC"/>
</dbReference>
<gene>
    <name evidence="3" type="ORF">JOC48_003951</name>
</gene>
<dbReference type="Pfam" id="PF00701">
    <property type="entry name" value="DHDPS"/>
    <property type="match status" value="1"/>
</dbReference>
<dbReference type="InterPro" id="IPR002220">
    <property type="entry name" value="DapA-like"/>
</dbReference>
<accession>A0ABS2N5I9</accession>
<dbReference type="Proteomes" id="UP001296943">
    <property type="component" value="Unassembled WGS sequence"/>
</dbReference>
<comment type="caution">
    <text evidence="3">The sequence shown here is derived from an EMBL/GenBank/DDBJ whole genome shotgun (WGS) entry which is preliminary data.</text>
</comment>
<keyword evidence="1 2" id="KW-0456">Lyase</keyword>
<dbReference type="PIRSF" id="PIRSF001365">
    <property type="entry name" value="DHDPS"/>
    <property type="match status" value="1"/>
</dbReference>
<organism evidence="3 4">
    <name type="scientific">Aquibacillus albus</name>
    <dbReference type="NCBI Taxonomy" id="1168171"/>
    <lineage>
        <taxon>Bacteria</taxon>
        <taxon>Bacillati</taxon>
        <taxon>Bacillota</taxon>
        <taxon>Bacilli</taxon>
        <taxon>Bacillales</taxon>
        <taxon>Bacillaceae</taxon>
        <taxon>Aquibacillus</taxon>
    </lineage>
</organism>
<keyword evidence="4" id="KW-1185">Reference proteome</keyword>
<evidence type="ECO:0000313" key="3">
    <source>
        <dbReference type="EMBL" id="MBM7573388.1"/>
    </source>
</evidence>
<dbReference type="InterPro" id="IPR013785">
    <property type="entry name" value="Aldolase_TIM"/>
</dbReference>
<dbReference type="Gene3D" id="3.20.20.70">
    <property type="entry name" value="Aldolase class I"/>
    <property type="match status" value="1"/>
</dbReference>
<evidence type="ECO:0000256" key="2">
    <source>
        <dbReference type="PIRNR" id="PIRNR001365"/>
    </source>
</evidence>